<accession>A0A2W2F1U7</accession>
<dbReference type="AlphaFoldDB" id="A0A2W2F1U7"/>
<organism evidence="1 2">
    <name type="scientific">Micromonospora craterilacus</name>
    <dbReference type="NCBI Taxonomy" id="1655439"/>
    <lineage>
        <taxon>Bacteria</taxon>
        <taxon>Bacillati</taxon>
        <taxon>Actinomycetota</taxon>
        <taxon>Actinomycetes</taxon>
        <taxon>Micromonosporales</taxon>
        <taxon>Micromonosporaceae</taxon>
        <taxon>Micromonospora</taxon>
    </lineage>
</organism>
<dbReference type="InterPro" id="IPR043504">
    <property type="entry name" value="Peptidase_S1_PA_chymotrypsin"/>
</dbReference>
<evidence type="ECO:0000313" key="2">
    <source>
        <dbReference type="Proteomes" id="UP000248924"/>
    </source>
</evidence>
<evidence type="ECO:0000313" key="1">
    <source>
        <dbReference type="EMBL" id="PZG18848.1"/>
    </source>
</evidence>
<proteinExistence type="predicted"/>
<dbReference type="SUPFAM" id="SSF50494">
    <property type="entry name" value="Trypsin-like serine proteases"/>
    <property type="match status" value="1"/>
</dbReference>
<dbReference type="Gene3D" id="2.40.10.10">
    <property type="entry name" value="Trypsin-like serine proteases"/>
    <property type="match status" value="2"/>
</dbReference>
<protein>
    <recommendedName>
        <fullName evidence="3">Protease</fullName>
    </recommendedName>
</protein>
<gene>
    <name evidence="1" type="ORF">C1I95_12890</name>
</gene>
<sequence>MRDPVPPFQEEKTMSRVPIRRLFAAALALTLSAGLATMTPGVATAEDKPEWTSDDPTAGSNVAAKIMAAQVPLVEFATRITDLDEKFAALGGVRLRVEKRTVDLWWKGEVPPEVREEVARAESDGIRVELGESKFSQRELIERTADLPDNWKRYPGLVDIGPAVDGSGLLLGVTRDADPSRWDFGVPTTVVRTEEITAFSRRNDSPPWWGGAEISAPVPGANLRCSTGFAVARYFLWWEVSRGMLTAEHCAPGGGVRFVDPTGEQIGVAEPAPARRLSDSLYIPTRSAARIYDGGVGVGEFSKPVAGAVGNFPGQFVCTSGAGTGVHCDIRTDRINLLLAVSGGSFVSSGALARQVSGRAAAGTGDSGGPVFTLTQNFTRTLAAGLIVGGRNAVPCGQFGVSCGNEVAFVDIGFVLLAQNASLLTS</sequence>
<evidence type="ECO:0008006" key="3">
    <source>
        <dbReference type="Google" id="ProtNLM"/>
    </source>
</evidence>
<comment type="caution">
    <text evidence="1">The sequence shown here is derived from an EMBL/GenBank/DDBJ whole genome shotgun (WGS) entry which is preliminary data.</text>
</comment>
<reference evidence="1 2" key="1">
    <citation type="submission" date="2018-01" db="EMBL/GenBank/DDBJ databases">
        <title>Draft genome sequence of Jishengella sp. NA12.</title>
        <authorList>
            <person name="Sahin N."/>
            <person name="Ay H."/>
            <person name="Saygin H."/>
        </authorList>
    </citation>
    <scope>NUCLEOTIDE SEQUENCE [LARGE SCALE GENOMIC DNA]</scope>
    <source>
        <strain evidence="1 2">NA12</strain>
    </source>
</reference>
<dbReference type="InterPro" id="IPR009003">
    <property type="entry name" value="Peptidase_S1_PA"/>
</dbReference>
<dbReference type="InterPro" id="IPR033116">
    <property type="entry name" value="TRYPSIN_SER"/>
</dbReference>
<dbReference type="PROSITE" id="PS00135">
    <property type="entry name" value="TRYPSIN_SER"/>
    <property type="match status" value="1"/>
</dbReference>
<dbReference type="Proteomes" id="UP000248924">
    <property type="component" value="Unassembled WGS sequence"/>
</dbReference>
<dbReference type="EMBL" id="POTY01000065">
    <property type="protein sequence ID" value="PZG18848.1"/>
    <property type="molecule type" value="Genomic_DNA"/>
</dbReference>
<name>A0A2W2F1U7_9ACTN</name>
<keyword evidence="2" id="KW-1185">Reference proteome</keyword>